<dbReference type="GO" id="GO:0004312">
    <property type="term" value="F:fatty acid synthase activity"/>
    <property type="evidence" value="ECO:0007669"/>
    <property type="project" value="TreeGrafter"/>
</dbReference>
<dbReference type="PANTHER" id="PTHR43775:SF51">
    <property type="entry name" value="INACTIVE PHENOLPHTHIOCEROL SYNTHESIS POLYKETIDE SYNTHASE TYPE I PKS1-RELATED"/>
    <property type="match status" value="1"/>
</dbReference>
<dbReference type="Gene3D" id="3.30.70.3290">
    <property type="match status" value="1"/>
</dbReference>
<keyword evidence="7" id="KW-1185">Reference proteome</keyword>
<evidence type="ECO:0000256" key="4">
    <source>
        <dbReference type="ARBA" id="ARBA00023315"/>
    </source>
</evidence>
<evidence type="ECO:0000313" key="6">
    <source>
        <dbReference type="EMBL" id="OSC36234.1"/>
    </source>
</evidence>
<dbReference type="InterPro" id="IPR013968">
    <property type="entry name" value="PKS_KR"/>
</dbReference>
<dbReference type="CDD" id="cd08952">
    <property type="entry name" value="KR_1_SDR_x"/>
    <property type="match status" value="1"/>
</dbReference>
<keyword evidence="2" id="KW-0597">Phosphoprotein</keyword>
<dbReference type="InterPro" id="IPR001227">
    <property type="entry name" value="Ac_transferase_dom_sf"/>
</dbReference>
<dbReference type="InterPro" id="IPR057326">
    <property type="entry name" value="KR_dom"/>
</dbReference>
<dbReference type="SMART" id="SM00827">
    <property type="entry name" value="PKS_AT"/>
    <property type="match status" value="1"/>
</dbReference>
<feature type="non-terminal residue" evidence="6">
    <location>
        <position position="1069"/>
    </location>
</feature>
<dbReference type="InterPro" id="IPR009081">
    <property type="entry name" value="PP-bd_ACP"/>
</dbReference>
<protein>
    <recommendedName>
        <fullName evidence="5">Carrier domain-containing protein</fullName>
    </recommendedName>
</protein>
<dbReference type="InterPro" id="IPR014043">
    <property type="entry name" value="Acyl_transferase_dom"/>
</dbReference>
<evidence type="ECO:0000256" key="2">
    <source>
        <dbReference type="ARBA" id="ARBA00022553"/>
    </source>
</evidence>
<dbReference type="AlphaFoldDB" id="A0A1X2LNU7"/>
<dbReference type="Pfam" id="PF08659">
    <property type="entry name" value="KR"/>
    <property type="match status" value="1"/>
</dbReference>
<reference evidence="6 7" key="1">
    <citation type="submission" date="2017-04" db="EMBL/GenBank/DDBJ databases">
        <title>The new phylogeny of genus Mycobacterium.</title>
        <authorList>
            <person name="Tortoli E."/>
            <person name="Trovato A."/>
            <person name="Cirillo D.M."/>
        </authorList>
    </citation>
    <scope>NUCLEOTIDE SEQUENCE [LARGE SCALE GENOMIC DNA]</scope>
    <source>
        <strain evidence="6 7">TBL 1200985</strain>
    </source>
</reference>
<dbReference type="STRING" id="1430326.B8W66_23155"/>
<dbReference type="InterPro" id="IPR036291">
    <property type="entry name" value="NAD(P)-bd_dom_sf"/>
</dbReference>
<dbReference type="SMART" id="SM00823">
    <property type="entry name" value="PKS_PP"/>
    <property type="match status" value="1"/>
</dbReference>
<evidence type="ECO:0000256" key="1">
    <source>
        <dbReference type="ARBA" id="ARBA00022450"/>
    </source>
</evidence>
<dbReference type="FunFam" id="3.40.366.10:FF:000002">
    <property type="entry name" value="Probable polyketide synthase 2"/>
    <property type="match status" value="1"/>
</dbReference>
<dbReference type="PROSITE" id="PS00012">
    <property type="entry name" value="PHOSPHOPANTETHEINE"/>
    <property type="match status" value="1"/>
</dbReference>
<gene>
    <name evidence="6" type="ORF">B8W66_23155</name>
</gene>
<dbReference type="Gene3D" id="1.10.1200.10">
    <property type="entry name" value="ACP-like"/>
    <property type="match status" value="1"/>
</dbReference>
<accession>A0A1X2LNU7</accession>
<dbReference type="EMBL" id="NCXP01000060">
    <property type="protein sequence ID" value="OSC36234.1"/>
    <property type="molecule type" value="Genomic_DNA"/>
</dbReference>
<dbReference type="PANTHER" id="PTHR43775">
    <property type="entry name" value="FATTY ACID SYNTHASE"/>
    <property type="match status" value="1"/>
</dbReference>
<dbReference type="GO" id="GO:0031177">
    <property type="term" value="F:phosphopantetheine binding"/>
    <property type="evidence" value="ECO:0007669"/>
    <property type="project" value="InterPro"/>
</dbReference>
<evidence type="ECO:0000256" key="3">
    <source>
        <dbReference type="ARBA" id="ARBA00022679"/>
    </source>
</evidence>
<dbReference type="Pfam" id="PF00698">
    <property type="entry name" value="Acyl_transf_1"/>
    <property type="match status" value="1"/>
</dbReference>
<dbReference type="SUPFAM" id="SSF51735">
    <property type="entry name" value="NAD(P)-binding Rossmann-fold domains"/>
    <property type="match status" value="2"/>
</dbReference>
<dbReference type="InterPro" id="IPR016036">
    <property type="entry name" value="Malonyl_transacylase_ACP-bd"/>
</dbReference>
<dbReference type="Pfam" id="PF00550">
    <property type="entry name" value="PP-binding"/>
    <property type="match status" value="1"/>
</dbReference>
<comment type="caution">
    <text evidence="6">The sequence shown here is derived from an EMBL/GenBank/DDBJ whole genome shotgun (WGS) entry which is preliminary data.</text>
</comment>
<dbReference type="Gene3D" id="3.40.366.10">
    <property type="entry name" value="Malonyl-Coenzyme A Acyl Carrier Protein, domain 2"/>
    <property type="match status" value="1"/>
</dbReference>
<dbReference type="InterPro" id="IPR006162">
    <property type="entry name" value="Ppantetheine_attach_site"/>
</dbReference>
<dbReference type="InterPro" id="IPR020806">
    <property type="entry name" value="PKS_PP-bd"/>
</dbReference>
<name>A0A1X2LNU7_9MYCO</name>
<keyword evidence="3" id="KW-0808">Transferase</keyword>
<evidence type="ECO:0000259" key="5">
    <source>
        <dbReference type="PROSITE" id="PS50075"/>
    </source>
</evidence>
<proteinExistence type="predicted"/>
<dbReference type="SUPFAM" id="SSF47336">
    <property type="entry name" value="ACP-like"/>
    <property type="match status" value="1"/>
</dbReference>
<dbReference type="InterPro" id="IPR016035">
    <property type="entry name" value="Acyl_Trfase/lysoPLipase"/>
</dbReference>
<keyword evidence="1" id="KW-0596">Phosphopantetheine</keyword>
<dbReference type="Pfam" id="PF22621">
    <property type="entry name" value="CurL-like_PKS_C"/>
    <property type="match status" value="1"/>
</dbReference>
<dbReference type="SMART" id="SM00822">
    <property type="entry name" value="PKS_KR"/>
    <property type="match status" value="1"/>
</dbReference>
<dbReference type="InterPro" id="IPR050091">
    <property type="entry name" value="PKS_NRPS_Biosynth_Enz"/>
</dbReference>
<organism evidence="6 7">
    <name type="scientific">Mycobacterium decipiens</name>
    <dbReference type="NCBI Taxonomy" id="1430326"/>
    <lineage>
        <taxon>Bacteria</taxon>
        <taxon>Bacillati</taxon>
        <taxon>Actinomycetota</taxon>
        <taxon>Actinomycetes</taxon>
        <taxon>Mycobacteriales</taxon>
        <taxon>Mycobacteriaceae</taxon>
        <taxon>Mycobacterium</taxon>
    </lineage>
</organism>
<evidence type="ECO:0000313" key="7">
    <source>
        <dbReference type="Proteomes" id="UP000193247"/>
    </source>
</evidence>
<dbReference type="Gene3D" id="3.40.50.720">
    <property type="entry name" value="NAD(P)-binding Rossmann-like Domain"/>
    <property type="match status" value="1"/>
</dbReference>
<dbReference type="SUPFAM" id="SSF52151">
    <property type="entry name" value="FabD/lysophospholipase-like"/>
    <property type="match status" value="1"/>
</dbReference>
<feature type="domain" description="Carrier" evidence="5">
    <location>
        <begin position="1015"/>
        <end position="1069"/>
    </location>
</feature>
<sequence length="1069" mass="115419">MPPLLVWAISARSPRALCAQAQRLHEHLISHPDVDLTDVAYSLATTRSHHPYRAVITSHRGTENARDHLLEVLQALGADQPHPQLTSHHHLPHLAGKIVFVFPGQGAQYPGMVAQLYDNHHVFAAALDECDQALRPWTGWSVRDVVCQDPGAPRLDRADVVQPVLFAVMVSLAKTLGSYGIVPDMVIGHSQGEIAAAYVAGVFCLADAAKIVALRSAALARLSGAGAMASVLLPAHQLRSRLQRYGDALSIAAVNGPSHTIISGQPSAVEQFSAACDQDGIHTRRVAVDYASHSSQVEQLREHLLDELAGLTPNPAQMQLYSTVHSALSDQPLDTTVMNADYWYRNLREPVRLHDSVEHLLATGEHTFVELSPHPVLAPPIADTLARTSGRTQSAVITTLHRDHPDLDMLAGTIAQLHAHGHSPSWQSLYPHAQAVALPTYPFQHRSYWLAPTPTADIGLPGEEVLWNAIEDDAVDTVAKVLKISDAKDLTLEPVVHALRQWRKDLGVRSMINGLRYRVGWQTITPNTFPRTRQRLLVLAFPEQADDNAWIASLSAQYTDNLEVLAIDPSDFDKNSLTALLSDTVARTGCEDIVSFMALAQRPHPGLSGISTGLIATLRVGQAYGDSGLDVPLWVLTQGGVATSPDENSTVSPSQAAVWGLGQSICIEYPDRWGGLIDLPDIATARNVEHLHKILTCPQSEDQLAIRQHGISARRLYEAPLPLDRLDRATTWTTSGTALVTGATGRLGKHVARWLAEAGASHLILLSRHAAQSPQTAELEQQLDAIGVGATLVSVDVTDREALATVLADTRNQHGPIKTVVHAAATIGWHTISEITTEEFCQDYAKAVGADNLTELLDDEPPATFILFSSAAGVWGGAQQGAYAAANAHIDALASQLRANKHTTAISVAFGLWADHAGMPDEALNSFQRIGIKALSPETALAALQQSLETNDTLITIADVSWNQFLPAFTARRAHPLLTELASAHAPTTTNTTKNAHSEAFTARLTTQTADQQLRTLTDLVTRTTATVLAHPDPTTLDTDRPFKDLGIDSLSAVELRNTLARHTGLTLA</sequence>
<dbReference type="SUPFAM" id="SSF55048">
    <property type="entry name" value="Probable ACP-binding domain of malonyl-CoA ACP transacylase"/>
    <property type="match status" value="1"/>
</dbReference>
<dbReference type="Proteomes" id="UP000193247">
    <property type="component" value="Unassembled WGS sequence"/>
</dbReference>
<dbReference type="InterPro" id="IPR036736">
    <property type="entry name" value="ACP-like_sf"/>
</dbReference>
<dbReference type="GO" id="GO:0006633">
    <property type="term" value="P:fatty acid biosynthetic process"/>
    <property type="evidence" value="ECO:0007669"/>
    <property type="project" value="TreeGrafter"/>
</dbReference>
<dbReference type="PROSITE" id="PS50075">
    <property type="entry name" value="CARRIER"/>
    <property type="match status" value="1"/>
</dbReference>
<keyword evidence="4" id="KW-0012">Acyltransferase</keyword>